<dbReference type="Gene3D" id="3.30.470.20">
    <property type="entry name" value="ATP-grasp fold, B domain"/>
    <property type="match status" value="1"/>
</dbReference>
<name>A0A087TTE0_STEMI</name>
<dbReference type="Proteomes" id="UP000054359">
    <property type="component" value="Unassembled WGS sequence"/>
</dbReference>
<evidence type="ECO:0000259" key="1">
    <source>
        <dbReference type="Pfam" id="PF25556"/>
    </source>
</evidence>
<dbReference type="InterPro" id="IPR004344">
    <property type="entry name" value="TTL/TTLL_fam"/>
</dbReference>
<keyword evidence="3" id="KW-1185">Reference proteome</keyword>
<dbReference type="InterPro" id="IPR027749">
    <property type="entry name" value="TTLL12"/>
</dbReference>
<accession>A0A087TTE0</accession>
<dbReference type="GO" id="GO:0016874">
    <property type="term" value="F:ligase activity"/>
    <property type="evidence" value="ECO:0007669"/>
    <property type="project" value="UniProtKB-KW"/>
</dbReference>
<gene>
    <name evidence="2" type="ORF">X975_09298</name>
</gene>
<reference evidence="2 3" key="1">
    <citation type="submission" date="2013-11" db="EMBL/GenBank/DDBJ databases">
        <title>Genome sequencing of Stegodyphus mimosarum.</title>
        <authorList>
            <person name="Bechsgaard J."/>
        </authorList>
    </citation>
    <scope>NUCLEOTIDE SEQUENCE [LARGE SCALE GENOMIC DNA]</scope>
</reference>
<dbReference type="PANTHER" id="PTHR46088:SF1">
    <property type="entry name" value="TUBULIN--TYROSINE LIGASE-LIKE PROTEIN 12"/>
    <property type="match status" value="1"/>
</dbReference>
<evidence type="ECO:0000313" key="2">
    <source>
        <dbReference type="EMBL" id="KFM68379.1"/>
    </source>
</evidence>
<dbReference type="Pfam" id="PF25556">
    <property type="entry name" value="SET_TTL"/>
    <property type="match status" value="1"/>
</dbReference>
<organism evidence="2 3">
    <name type="scientific">Stegodyphus mimosarum</name>
    <name type="common">African social velvet spider</name>
    <dbReference type="NCBI Taxonomy" id="407821"/>
    <lineage>
        <taxon>Eukaryota</taxon>
        <taxon>Metazoa</taxon>
        <taxon>Ecdysozoa</taxon>
        <taxon>Arthropoda</taxon>
        <taxon>Chelicerata</taxon>
        <taxon>Arachnida</taxon>
        <taxon>Araneae</taxon>
        <taxon>Araneomorphae</taxon>
        <taxon>Entelegynae</taxon>
        <taxon>Eresoidea</taxon>
        <taxon>Eresidae</taxon>
        <taxon>Stegodyphus</taxon>
    </lineage>
</organism>
<dbReference type="STRING" id="407821.A0A087TTE0"/>
<dbReference type="PROSITE" id="PS51221">
    <property type="entry name" value="TTL"/>
    <property type="match status" value="1"/>
</dbReference>
<dbReference type="InterPro" id="IPR057954">
    <property type="entry name" value="SET_TTL12"/>
</dbReference>
<dbReference type="OMA" id="WTPDCKR"/>
<sequence>MENGSVDTEDNDEILYKEFVSVHEKQLLSLSIPQSKWRILHYKLSESIFDAGNDFAYSQEVFVDDAEEKNNSDSYHWRVYTKCSMDPNDDEHIYLIDHAWTYTYENARKSLIENEKLIDRMCSIMNISNESRPINDIINDILSEMWKYNNSYSVYSSNREHEVTRCWFIMDEFGSRINHADEPTFEVVPFFYSDELLMYSLLFPKVNVDVGEEVTCRFPRLRNTMAEDMQRALKFPWEPCDLSDKTFAQSEPDVDYFKSGRRLENLPKAEEVLPPVIDEEKITVYTEYPEVAEFLTHPRFQIVSEKKDARVLWLSELLCDYKNLIDTYPLRPFVNQFPSEQVIINKDLLAIVCRRSCAPGETFDMNTLRSNPKWLPTTFSLLIELPQFISYFQNREKRHLDNIWICKPFNMARGLEIHITDNLVRILRLSETRPMVACKYISDPVLFPVEDIGLVKMDIRYIVLLKRVHPLELYVYDRFWLRFANKPFSLDHFDDYEKHFTVMNYSNFPLQQMYCHDFIEKFEDHYSHFKWCDIEKNIYRMIKEIFVGATSKEPPSGIGSFPYSRAMYGLDIMLEWERSDDLPQINPVILEVNWMPDCKRACQYYSEFYNDVFGVLFLEEPVEGRQHVVKL</sequence>
<dbReference type="Pfam" id="PF03133">
    <property type="entry name" value="TTL"/>
    <property type="match status" value="1"/>
</dbReference>
<feature type="non-terminal residue" evidence="2">
    <location>
        <position position="631"/>
    </location>
</feature>
<dbReference type="OrthoDB" id="60477at2759"/>
<proteinExistence type="predicted"/>
<dbReference type="EMBL" id="KK116649">
    <property type="protein sequence ID" value="KFM68379.1"/>
    <property type="molecule type" value="Genomic_DNA"/>
</dbReference>
<keyword evidence="2" id="KW-0436">Ligase</keyword>
<evidence type="ECO:0000313" key="3">
    <source>
        <dbReference type="Proteomes" id="UP000054359"/>
    </source>
</evidence>
<protein>
    <submittedName>
        <fullName evidence="2">Tubulin--tyrosine ligase-like protein 12</fullName>
    </submittedName>
</protein>
<dbReference type="AlphaFoldDB" id="A0A087TTE0"/>
<dbReference type="GO" id="GO:0005737">
    <property type="term" value="C:cytoplasm"/>
    <property type="evidence" value="ECO:0007669"/>
    <property type="project" value="TreeGrafter"/>
</dbReference>
<dbReference type="PANTHER" id="PTHR46088">
    <property type="entry name" value="TUBULIN--TYROSINE LIGASE-LIKE PROTEIN 12"/>
    <property type="match status" value="1"/>
</dbReference>
<feature type="domain" description="Tubulin--tyrosine ligase-like protein 12 SET-like" evidence="1">
    <location>
        <begin position="80"/>
        <end position="240"/>
    </location>
</feature>